<dbReference type="EMBL" id="JOJP01000001">
    <property type="protein sequence ID" value="KEI71995.1"/>
    <property type="molecule type" value="Genomic_DNA"/>
</dbReference>
<accession>A0A081KCW9</accession>
<proteinExistence type="predicted"/>
<dbReference type="RefSeq" id="WP_020584453.1">
    <property type="nucleotide sequence ID" value="NZ_JOJP01000001.1"/>
</dbReference>
<protein>
    <submittedName>
        <fullName evidence="1">Uncharacterized protein</fullName>
    </submittedName>
</protein>
<gene>
    <name evidence="1" type="ORF">GV64_15795</name>
</gene>
<organism evidence="1 2">
    <name type="scientific">Endozoicomonas elysicola</name>
    <dbReference type="NCBI Taxonomy" id="305900"/>
    <lineage>
        <taxon>Bacteria</taxon>
        <taxon>Pseudomonadati</taxon>
        <taxon>Pseudomonadota</taxon>
        <taxon>Gammaproteobacteria</taxon>
        <taxon>Oceanospirillales</taxon>
        <taxon>Endozoicomonadaceae</taxon>
        <taxon>Endozoicomonas</taxon>
    </lineage>
</organism>
<evidence type="ECO:0000313" key="1">
    <source>
        <dbReference type="EMBL" id="KEI71995.1"/>
    </source>
</evidence>
<dbReference type="Proteomes" id="UP000027997">
    <property type="component" value="Unassembled WGS sequence"/>
</dbReference>
<dbReference type="AlphaFoldDB" id="A0A081KCW9"/>
<name>A0A081KCW9_9GAMM</name>
<keyword evidence="2" id="KW-1185">Reference proteome</keyword>
<sequence length="290" mass="32865">MLEGSASLQSPTGSISQPVKSTDAFNLESISEALTLNLGSVKKIDGKPIIQVKSDERLVLEKFRNGQLLARMLCDYTNEKKLRFDRLIDEISELKAIGHRRVSSTTFLDPRHGMDLYRHMGLLLDAEKCRVRHINTADASMYRLGDNNKFCTWNRKLNTYTCSPHNKENEVSFSGKFRTGDRMGLKIESLEVLRKIPLEKLARKEELIQLNEVVVDYNQDAILGVIATPEIKVMSMLKRMPLFNLKQDCIGMQLEAERNGLIVSNSFLYDPKANTLTSTTESETPVKQPV</sequence>
<evidence type="ECO:0000313" key="2">
    <source>
        <dbReference type="Proteomes" id="UP000027997"/>
    </source>
</evidence>
<reference evidence="1 2" key="1">
    <citation type="submission" date="2014-06" db="EMBL/GenBank/DDBJ databases">
        <title>Whole Genome Sequences of Three Symbiotic Endozoicomonas Bacteria.</title>
        <authorList>
            <person name="Neave M.J."/>
            <person name="Apprill A."/>
            <person name="Voolstra C.R."/>
        </authorList>
    </citation>
    <scope>NUCLEOTIDE SEQUENCE [LARGE SCALE GENOMIC DNA]</scope>
    <source>
        <strain evidence="1 2">DSM 22380</strain>
    </source>
</reference>
<comment type="caution">
    <text evidence="1">The sequence shown here is derived from an EMBL/GenBank/DDBJ whole genome shotgun (WGS) entry which is preliminary data.</text>
</comment>